<dbReference type="InterPro" id="IPR023298">
    <property type="entry name" value="ATPase_P-typ_TM_dom_sf"/>
</dbReference>
<keyword evidence="5" id="KW-0067">ATP-binding</keyword>
<dbReference type="Proteomes" id="UP000188320">
    <property type="component" value="Unassembled WGS sequence"/>
</dbReference>
<evidence type="ECO:0000256" key="1">
    <source>
        <dbReference type="ARBA" id="ARBA00004141"/>
    </source>
</evidence>
<evidence type="ECO:0000256" key="9">
    <source>
        <dbReference type="ARBA" id="ARBA00023136"/>
    </source>
</evidence>
<dbReference type="Gene3D" id="3.40.50.1000">
    <property type="entry name" value="HAD superfamily/HAD-like"/>
    <property type="match status" value="1"/>
</dbReference>
<evidence type="ECO:0000256" key="5">
    <source>
        <dbReference type="ARBA" id="ARBA00022840"/>
    </source>
</evidence>
<sequence>MTGPALDLLRGSVLWRESLLHNVWVYARVSPAHKEFILTELKSSGYCTLMCGDGTNDVGALKQAHIGVALLNGTTEDLEKIQKRNQIERVKAGYDAQVKLSKRFGQPPPPPPSILKKHMDELLSKSQDQNQNQQQIQQQQQPQQPQQQQTRQQQAEQLQQELGTRVNDWLATMESMEEDVPTIKFGDASVASPFTSKLGSIHAVCNIVRQGRCTLVATIQMYKILALNCLISAYSMSVMYLAGIKYGDYQATIMGILMSVCFMCISKASPLEKLSRERPQPNILNFYVLLTVLGQFFVHIFALVFVTMKVNASQAQDSDLTPIDLDSPFEPNLLNTAMYLLSLSQQISTFAINYQGHPFRESIRENTYLFRGLASVGMLVIVCATEMFPSLNVMLKLVDMPEIFRNQLVFTILLDFAGAYLIERVCRHFFSDCQPKPISARDCD</sequence>
<evidence type="ECO:0000256" key="11">
    <source>
        <dbReference type="SAM" id="Phobius"/>
    </source>
</evidence>
<dbReference type="EMBL" id="LSSK01001451">
    <property type="protein sequence ID" value="OMH79691.1"/>
    <property type="molecule type" value="Genomic_DNA"/>
</dbReference>
<dbReference type="AlphaFoldDB" id="A0A1R1PFE4"/>
<dbReference type="SUPFAM" id="SSF81665">
    <property type="entry name" value="Calcium ATPase, transmembrane domain M"/>
    <property type="match status" value="1"/>
</dbReference>
<keyword evidence="6" id="KW-0460">Magnesium</keyword>
<dbReference type="PROSITE" id="PS01229">
    <property type="entry name" value="COF_2"/>
    <property type="match status" value="1"/>
</dbReference>
<dbReference type="InterPro" id="IPR036412">
    <property type="entry name" value="HAD-like_sf"/>
</dbReference>
<dbReference type="GO" id="GO:0019829">
    <property type="term" value="F:ATPase-coupled monoatomic cation transmembrane transporter activity"/>
    <property type="evidence" value="ECO:0007669"/>
    <property type="project" value="TreeGrafter"/>
</dbReference>
<evidence type="ECO:0000256" key="8">
    <source>
        <dbReference type="ARBA" id="ARBA00022989"/>
    </source>
</evidence>
<comment type="subcellular location">
    <subcellularLocation>
        <location evidence="1">Membrane</location>
        <topology evidence="1">Multi-pass membrane protein</topology>
    </subcellularLocation>
</comment>
<keyword evidence="8 11" id="KW-1133">Transmembrane helix</keyword>
<dbReference type="InterPro" id="IPR001757">
    <property type="entry name" value="P_typ_ATPase"/>
</dbReference>
<evidence type="ECO:0000256" key="10">
    <source>
        <dbReference type="SAM" id="MobiDB-lite"/>
    </source>
</evidence>
<dbReference type="NCBIfam" id="TIGR01494">
    <property type="entry name" value="ATPase_P-type"/>
    <property type="match status" value="1"/>
</dbReference>
<accession>A0A1R1PFE4</accession>
<dbReference type="SUPFAM" id="SSF81995">
    <property type="entry name" value="beta-sandwich domain of Sec23/24"/>
    <property type="match status" value="1"/>
</dbReference>
<feature type="transmembrane region" description="Helical" evidence="11">
    <location>
        <begin position="368"/>
        <end position="391"/>
    </location>
</feature>
<evidence type="ECO:0000256" key="6">
    <source>
        <dbReference type="ARBA" id="ARBA00022842"/>
    </source>
</evidence>
<dbReference type="InterPro" id="IPR006544">
    <property type="entry name" value="P-type_TPase_V"/>
</dbReference>
<evidence type="ECO:0000313" key="13">
    <source>
        <dbReference type="Proteomes" id="UP000188320"/>
    </source>
</evidence>
<organism evidence="12 13">
    <name type="scientific">Zancudomyces culisetae</name>
    <name type="common">Gut fungus</name>
    <name type="synonym">Smittium culisetae</name>
    <dbReference type="NCBI Taxonomy" id="1213189"/>
    <lineage>
        <taxon>Eukaryota</taxon>
        <taxon>Fungi</taxon>
        <taxon>Fungi incertae sedis</taxon>
        <taxon>Zoopagomycota</taxon>
        <taxon>Kickxellomycotina</taxon>
        <taxon>Harpellomycetes</taxon>
        <taxon>Harpellales</taxon>
        <taxon>Legeriomycetaceae</taxon>
        <taxon>Zancudomyces</taxon>
    </lineage>
</organism>
<dbReference type="GO" id="GO:0016887">
    <property type="term" value="F:ATP hydrolysis activity"/>
    <property type="evidence" value="ECO:0007669"/>
    <property type="project" value="InterPro"/>
</dbReference>
<keyword evidence="2 11" id="KW-0812">Transmembrane</keyword>
<evidence type="ECO:0000256" key="7">
    <source>
        <dbReference type="ARBA" id="ARBA00022967"/>
    </source>
</evidence>
<dbReference type="OrthoDB" id="48943at2759"/>
<feature type="transmembrane region" description="Helical" evidence="11">
    <location>
        <begin position="224"/>
        <end position="243"/>
    </location>
</feature>
<feature type="transmembrane region" description="Helical" evidence="11">
    <location>
        <begin position="286"/>
        <end position="308"/>
    </location>
</feature>
<feature type="compositionally biased region" description="Low complexity" evidence="10">
    <location>
        <begin position="127"/>
        <end position="158"/>
    </location>
</feature>
<keyword evidence="9 11" id="KW-0472">Membrane</keyword>
<evidence type="ECO:0000256" key="4">
    <source>
        <dbReference type="ARBA" id="ARBA00022741"/>
    </source>
</evidence>
<gene>
    <name evidence="12" type="ORF">AX774_g6884</name>
</gene>
<evidence type="ECO:0000256" key="3">
    <source>
        <dbReference type="ARBA" id="ARBA00022723"/>
    </source>
</evidence>
<keyword evidence="4" id="KW-0547">Nucleotide-binding</keyword>
<dbReference type="GO" id="GO:0005524">
    <property type="term" value="F:ATP binding"/>
    <property type="evidence" value="ECO:0007669"/>
    <property type="project" value="UniProtKB-KW"/>
</dbReference>
<dbReference type="GO" id="GO:0005789">
    <property type="term" value="C:endoplasmic reticulum membrane"/>
    <property type="evidence" value="ECO:0007669"/>
    <property type="project" value="TreeGrafter"/>
</dbReference>
<protein>
    <submittedName>
        <fullName evidence="12">Manganese-transporting ATPase 4</fullName>
    </submittedName>
</protein>
<feature type="transmembrane region" description="Helical" evidence="11">
    <location>
        <begin position="337"/>
        <end position="356"/>
    </location>
</feature>
<dbReference type="PANTHER" id="PTHR45630:SF7">
    <property type="entry name" value="ENDOPLASMIC RETICULUM TRANSMEMBRANE HELIX TRANSLOCASE"/>
    <property type="match status" value="1"/>
</dbReference>
<dbReference type="GO" id="GO:0046872">
    <property type="term" value="F:metal ion binding"/>
    <property type="evidence" value="ECO:0007669"/>
    <property type="project" value="UniProtKB-KW"/>
</dbReference>
<comment type="caution">
    <text evidence="12">The sequence shown here is derived from an EMBL/GenBank/DDBJ whole genome shotgun (WGS) entry which is preliminary data.</text>
</comment>
<keyword evidence="13" id="KW-1185">Reference proteome</keyword>
<keyword evidence="7" id="KW-1278">Translocase</keyword>
<dbReference type="GO" id="GO:0015662">
    <property type="term" value="F:P-type ion transporter activity"/>
    <property type="evidence" value="ECO:0007669"/>
    <property type="project" value="TreeGrafter"/>
</dbReference>
<dbReference type="PANTHER" id="PTHR45630">
    <property type="entry name" value="CATION-TRANSPORTING ATPASE-RELATED"/>
    <property type="match status" value="1"/>
</dbReference>
<dbReference type="InterPro" id="IPR023214">
    <property type="entry name" value="HAD_sf"/>
</dbReference>
<proteinExistence type="predicted"/>
<feature type="transmembrane region" description="Helical" evidence="11">
    <location>
        <begin position="249"/>
        <end position="265"/>
    </location>
</feature>
<feature type="transmembrane region" description="Helical" evidence="11">
    <location>
        <begin position="403"/>
        <end position="422"/>
    </location>
</feature>
<evidence type="ECO:0000313" key="12">
    <source>
        <dbReference type="EMBL" id="OMH79691.1"/>
    </source>
</evidence>
<dbReference type="GO" id="GO:0006874">
    <property type="term" value="P:intracellular calcium ion homeostasis"/>
    <property type="evidence" value="ECO:0007669"/>
    <property type="project" value="TreeGrafter"/>
</dbReference>
<dbReference type="SUPFAM" id="SSF56784">
    <property type="entry name" value="HAD-like"/>
    <property type="match status" value="1"/>
</dbReference>
<name>A0A1R1PFE4_ZANCU</name>
<feature type="region of interest" description="Disordered" evidence="10">
    <location>
        <begin position="125"/>
        <end position="158"/>
    </location>
</feature>
<evidence type="ECO:0000256" key="2">
    <source>
        <dbReference type="ARBA" id="ARBA00022692"/>
    </source>
</evidence>
<reference evidence="13" key="1">
    <citation type="submission" date="2017-01" db="EMBL/GenBank/DDBJ databases">
        <authorList>
            <person name="Wang Y."/>
            <person name="White M."/>
            <person name="Kvist S."/>
            <person name="Moncalvo J.-M."/>
        </authorList>
    </citation>
    <scope>NUCLEOTIDE SEQUENCE [LARGE SCALE GENOMIC DNA]</scope>
    <source>
        <strain evidence="13">COL-18-3</strain>
    </source>
</reference>
<keyword evidence="3" id="KW-0479">Metal-binding</keyword>